<evidence type="ECO:0000313" key="2">
    <source>
        <dbReference type="EMBL" id="UQA98168.1"/>
    </source>
</evidence>
<sequence length="51" mass="5040">MGTPLTSAPAVALLEPPGFLMLNFGLAAPVVSLTAHITYGAIVGGFTSLGP</sequence>
<keyword evidence="1" id="KW-0472">Membrane</keyword>
<evidence type="ECO:0000256" key="1">
    <source>
        <dbReference type="SAM" id="Phobius"/>
    </source>
</evidence>
<dbReference type="Proteomes" id="UP000830115">
    <property type="component" value="Chromosome"/>
</dbReference>
<gene>
    <name evidence="2" type="ORF">K9S39_03645</name>
</gene>
<reference evidence="2" key="1">
    <citation type="submission" date="2021-10" db="EMBL/GenBank/DDBJ databases">
        <title>Streptomyces nigrumlapis sp.nov.,an antimicrobial producing actinobacterium isolated from Black Gobi rocks.</title>
        <authorList>
            <person name="Wen Y."/>
            <person name="Zhang W."/>
            <person name="Liu X.G."/>
        </authorList>
    </citation>
    <scope>NUCLEOTIDE SEQUENCE</scope>
    <source>
        <strain evidence="2">ST13-2-2</strain>
    </source>
</reference>
<feature type="transmembrane region" description="Helical" evidence="1">
    <location>
        <begin position="20"/>
        <end position="46"/>
    </location>
</feature>
<evidence type="ECO:0000313" key="3">
    <source>
        <dbReference type="Proteomes" id="UP000830115"/>
    </source>
</evidence>
<proteinExistence type="predicted"/>
<dbReference type="RefSeq" id="WP_248869220.1">
    <property type="nucleotide sequence ID" value="NZ_CP086322.1"/>
</dbReference>
<keyword evidence="1" id="KW-1133">Transmembrane helix</keyword>
<dbReference type="EMBL" id="CP086322">
    <property type="protein sequence ID" value="UQA98168.1"/>
    <property type="molecule type" value="Genomic_DNA"/>
</dbReference>
<name>A0ABY4MK78_9ACTN</name>
<accession>A0ABY4MK78</accession>
<protein>
    <submittedName>
        <fullName evidence="2">Uncharacterized protein</fullName>
    </submittedName>
</protein>
<keyword evidence="3" id="KW-1185">Reference proteome</keyword>
<keyword evidence="1" id="KW-0812">Transmembrane</keyword>
<organism evidence="2 3">
    <name type="scientific">Streptomyces halobius</name>
    <dbReference type="NCBI Taxonomy" id="2879846"/>
    <lineage>
        <taxon>Bacteria</taxon>
        <taxon>Bacillati</taxon>
        <taxon>Actinomycetota</taxon>
        <taxon>Actinomycetes</taxon>
        <taxon>Kitasatosporales</taxon>
        <taxon>Streptomycetaceae</taxon>
        <taxon>Streptomyces</taxon>
    </lineage>
</organism>